<name>A0AAI8DFL0_MAMSC</name>
<dbReference type="Pfam" id="PF01131">
    <property type="entry name" value="Topoisom_bac"/>
    <property type="match status" value="1"/>
</dbReference>
<dbReference type="Gene3D" id="3.40.50.140">
    <property type="match status" value="1"/>
</dbReference>
<dbReference type="Gene3D" id="1.10.290.10">
    <property type="entry name" value="Topoisomerase I, domain 4"/>
    <property type="match status" value="1"/>
</dbReference>
<evidence type="ECO:0000256" key="7">
    <source>
        <dbReference type="ARBA" id="ARBA00023235"/>
    </source>
</evidence>
<evidence type="ECO:0000256" key="4">
    <source>
        <dbReference type="ARBA" id="ARBA00022842"/>
    </source>
</evidence>
<dbReference type="PANTHER" id="PTHR11390">
    <property type="entry name" value="PROKARYOTIC DNA TOPOISOMERASE"/>
    <property type="match status" value="1"/>
</dbReference>
<dbReference type="Proteomes" id="UP000197058">
    <property type="component" value="Chromosome"/>
</dbReference>
<evidence type="ECO:0000259" key="9">
    <source>
        <dbReference type="PROSITE" id="PS50880"/>
    </source>
</evidence>
<dbReference type="PRINTS" id="PR00417">
    <property type="entry name" value="PRTPISMRASEI"/>
</dbReference>
<comment type="catalytic activity">
    <reaction evidence="1 8">
        <text>ATP-independent breakage of single-stranded DNA, followed by passage and rejoining.</text>
        <dbReference type="EC" id="5.6.2.1"/>
    </reaction>
</comment>
<dbReference type="PROSITE" id="PS00396">
    <property type="entry name" value="TOPO_IA_1"/>
    <property type="match status" value="1"/>
</dbReference>
<evidence type="ECO:0000256" key="2">
    <source>
        <dbReference type="ARBA" id="ARBA00009446"/>
    </source>
</evidence>
<feature type="domain" description="Topo IA-type catalytic" evidence="10">
    <location>
        <begin position="152"/>
        <end position="581"/>
    </location>
</feature>
<evidence type="ECO:0000313" key="11">
    <source>
        <dbReference type="EMBL" id="ASE33459.1"/>
    </source>
</evidence>
<evidence type="ECO:0000256" key="8">
    <source>
        <dbReference type="HAMAP-Rule" id="MF_00953"/>
    </source>
</evidence>
<dbReference type="GO" id="GO:0006310">
    <property type="term" value="P:DNA recombination"/>
    <property type="evidence" value="ECO:0007669"/>
    <property type="project" value="TreeGrafter"/>
</dbReference>
<dbReference type="InterPro" id="IPR003602">
    <property type="entry name" value="Topo_IA_DNA-bd_dom"/>
</dbReference>
<evidence type="ECO:0000256" key="6">
    <source>
        <dbReference type="ARBA" id="ARBA00023125"/>
    </source>
</evidence>
<dbReference type="InterPro" id="IPR034144">
    <property type="entry name" value="TOPRIM_TopoIII"/>
</dbReference>
<feature type="binding site" evidence="8">
    <location>
        <position position="8"/>
    </location>
    <ligand>
        <name>Mg(2+)</name>
        <dbReference type="ChEBI" id="CHEBI:18420"/>
        <note>catalytic</note>
    </ligand>
</feature>
<accession>A0AAI8DFL0</accession>
<dbReference type="InterPro" id="IPR013825">
    <property type="entry name" value="Topo_IA_cen_sub2"/>
</dbReference>
<dbReference type="InterPro" id="IPR000380">
    <property type="entry name" value="Topo_IA"/>
</dbReference>
<dbReference type="InterPro" id="IPR023406">
    <property type="entry name" value="Topo_IA_AS"/>
</dbReference>
<sequence length="711" mass="81783">MKVLVLAEKPSVGRDIAKALGIHDQKKGYFENKNYIVTWALGHLVTNATPEEYDKKFKEWNLNVLPIIPDYMKHVVIKKTRSQFNTVQHLMKRDDVNSIIIATDAGREGELVARLIIEKAKVKKQIKRLWISSVTEKAIKAGFQNLKPGEAYNNLYQAALCRSEADWIVGINATRALTTKYDAQLSCGRVQTPTLNLVQMRQQEIQSFKPEKYYQMNIEVEGYKFKWLSKSGDKTFDSDLIEQVKQKVQNKKGIIQNISKKKKTKYPQKLYDLTSLQQTAYQRYKMSAKETLNTMQALYEQHKVLTYPRTDSNYLTDDMVSSLKERVSSLSATPLKSHAVPLLKKPIKAGKHFVDNKKVSDHHAIVPTEVRPNFDQLSPREQKIYMLVAERFLEVLLPPYQYEETTVTLTCEGETFKLTQEVAVELGFKELYEEKTHVKVLPFEEQEHVNIQKVNVVSKDTEPPAYFNEGTLLKAMESPHHFFKLKDKKLAQTLNETGGIGTVATRADIIEKLYSSNVIESVQGKIKITPKGKQLLNLAPEQLTSPELTADWEMKLTQIEKGNYSKNKFMDEMRNFTREIITDIKESDDKFKHDNITTTECPTCGKFMLKVKTKNGQMLVCQDPTCKTKKNQQRQTNARCPNCKKKLTLYGTGKKATYRCVCGHTETQEHMDERLKNRKSGKIGKKEMKKYMQTEEVENNPFKDALKGLKF</sequence>
<dbReference type="RefSeq" id="WP_088592204.1">
    <property type="nucleotide sequence ID" value="NZ_CP022046.2"/>
</dbReference>
<dbReference type="Pfam" id="PF01751">
    <property type="entry name" value="Toprim"/>
    <property type="match status" value="1"/>
</dbReference>
<feature type="active site" description="O-(5'-phospho-DNA)-tyrosine intermediate" evidence="8">
    <location>
        <position position="307"/>
    </location>
</feature>
<dbReference type="PROSITE" id="PS50880">
    <property type="entry name" value="TOPRIM"/>
    <property type="match status" value="1"/>
</dbReference>
<reference evidence="12" key="1">
    <citation type="submission" date="2017-06" db="EMBL/GenBank/DDBJ databases">
        <title>FDA dAtabase for Regulatory Grade micrObial Sequences (FDA-ARGOS): Supporting development and validation of Infectious Disease Dx tests.</title>
        <authorList>
            <person name="Goldberg B."/>
            <person name="Campos J."/>
            <person name="Tallon L."/>
            <person name="Sadzewicz L."/>
            <person name="Sengamalay N."/>
            <person name="Ott S."/>
            <person name="Godinez A."/>
            <person name="Nagaraj S."/>
            <person name="Vavikolanu K."/>
            <person name="Nadendla S."/>
            <person name="George J."/>
            <person name="Geyer C."/>
            <person name="Sichtig H."/>
        </authorList>
    </citation>
    <scope>NUCLEOTIDE SEQUENCE [LARGE SCALE GENOMIC DNA]</scope>
    <source>
        <strain evidence="12">FDAARGOS_285</strain>
    </source>
</reference>
<dbReference type="CDD" id="cd00186">
    <property type="entry name" value="TOP1Ac"/>
    <property type="match status" value="1"/>
</dbReference>
<dbReference type="InterPro" id="IPR013497">
    <property type="entry name" value="Topo_IA_cen"/>
</dbReference>
<dbReference type="InterPro" id="IPR003601">
    <property type="entry name" value="Topo_IA_2"/>
</dbReference>
<evidence type="ECO:0000256" key="3">
    <source>
        <dbReference type="ARBA" id="ARBA00022723"/>
    </source>
</evidence>
<evidence type="ECO:0000256" key="5">
    <source>
        <dbReference type="ARBA" id="ARBA00023029"/>
    </source>
</evidence>
<comment type="caution">
    <text evidence="8">Lacks conserved residue(s) required for the propagation of feature annotation.</text>
</comment>
<keyword evidence="7 8" id="KW-0413">Isomerase</keyword>
<dbReference type="NCBIfam" id="TIGR01056">
    <property type="entry name" value="topB"/>
    <property type="match status" value="1"/>
</dbReference>
<dbReference type="GO" id="GO:0003917">
    <property type="term" value="F:DNA topoisomerase type I (single strand cut, ATP-independent) activity"/>
    <property type="evidence" value="ECO:0007669"/>
    <property type="project" value="UniProtKB-UniRule"/>
</dbReference>
<feature type="site" description="Interaction with DNA" evidence="8">
    <location>
        <position position="309"/>
    </location>
</feature>
<keyword evidence="3 8" id="KW-0479">Metal-binding</keyword>
<dbReference type="InterPro" id="IPR013826">
    <property type="entry name" value="Topo_IA_cen_sub3"/>
</dbReference>
<dbReference type="GO" id="GO:0000287">
    <property type="term" value="F:magnesium ion binding"/>
    <property type="evidence" value="ECO:0007669"/>
    <property type="project" value="UniProtKB-UniRule"/>
</dbReference>
<protein>
    <recommendedName>
        <fullName evidence="8">DNA topoisomerase 3</fullName>
        <ecNumber evidence="8">5.6.2.1</ecNumber>
    </recommendedName>
    <alternativeName>
        <fullName evidence="8">DNA topoisomerase III</fullName>
    </alternativeName>
</protein>
<dbReference type="HAMAP" id="MF_00953">
    <property type="entry name" value="Topoisom_3_prok"/>
    <property type="match status" value="1"/>
</dbReference>
<dbReference type="PANTHER" id="PTHR11390:SF21">
    <property type="entry name" value="DNA TOPOISOMERASE 3-ALPHA"/>
    <property type="match status" value="1"/>
</dbReference>
<evidence type="ECO:0000313" key="12">
    <source>
        <dbReference type="Proteomes" id="UP000197058"/>
    </source>
</evidence>
<feature type="site" description="Interaction with DNA" evidence="8">
    <location>
        <position position="60"/>
    </location>
</feature>
<feature type="binding site" evidence="8">
    <location>
        <position position="104"/>
    </location>
    <ligand>
        <name>Mg(2+)</name>
        <dbReference type="ChEBI" id="CHEBI:18420"/>
        <note>catalytic</note>
    </ligand>
</feature>
<dbReference type="NCBIfam" id="NF005829">
    <property type="entry name" value="PRK07726.1"/>
    <property type="match status" value="1"/>
</dbReference>
<comment type="similarity">
    <text evidence="2 8">Belongs to the type IA topoisomerase family.</text>
</comment>
<keyword evidence="6 8" id="KW-0238">DNA-binding</keyword>
<feature type="site" description="Interaction with DNA" evidence="8">
    <location>
        <position position="167"/>
    </location>
</feature>
<dbReference type="KEGG" id="sscu:CEP64_02240"/>
<dbReference type="GO" id="GO:0006265">
    <property type="term" value="P:DNA topological change"/>
    <property type="evidence" value="ECO:0007669"/>
    <property type="project" value="UniProtKB-UniRule"/>
</dbReference>
<dbReference type="Gene3D" id="1.10.460.10">
    <property type="entry name" value="Topoisomerase I, domain 2"/>
    <property type="match status" value="1"/>
</dbReference>
<evidence type="ECO:0000256" key="1">
    <source>
        <dbReference type="ARBA" id="ARBA00000213"/>
    </source>
</evidence>
<comment type="cofactor">
    <cofactor evidence="8">
        <name>Mg(2+)</name>
        <dbReference type="ChEBI" id="CHEBI:18420"/>
    </cofactor>
</comment>
<dbReference type="GO" id="GO:0003677">
    <property type="term" value="F:DNA binding"/>
    <property type="evidence" value="ECO:0007669"/>
    <property type="project" value="UniProtKB-KW"/>
</dbReference>
<dbReference type="GO" id="GO:0043597">
    <property type="term" value="C:cytoplasmic replication fork"/>
    <property type="evidence" value="ECO:0007669"/>
    <property type="project" value="TreeGrafter"/>
</dbReference>
<dbReference type="CDD" id="cd03362">
    <property type="entry name" value="TOPRIM_TopoIA_TopoIII"/>
    <property type="match status" value="1"/>
</dbReference>
<dbReference type="EC" id="5.6.2.1" evidence="8"/>
<evidence type="ECO:0000259" key="10">
    <source>
        <dbReference type="PROSITE" id="PS52039"/>
    </source>
</evidence>
<dbReference type="SMART" id="SM00436">
    <property type="entry name" value="TOP1Bc"/>
    <property type="match status" value="1"/>
</dbReference>
<dbReference type="GO" id="GO:0006281">
    <property type="term" value="P:DNA repair"/>
    <property type="evidence" value="ECO:0007669"/>
    <property type="project" value="TreeGrafter"/>
</dbReference>
<dbReference type="SUPFAM" id="SSF56712">
    <property type="entry name" value="Prokaryotic type I DNA topoisomerase"/>
    <property type="match status" value="1"/>
</dbReference>
<dbReference type="InterPro" id="IPR005738">
    <property type="entry name" value="TopoIII"/>
</dbReference>
<feature type="site" description="Interaction with DNA" evidence="8">
    <location>
        <position position="175"/>
    </location>
</feature>
<keyword evidence="5 8" id="KW-0799">Topoisomerase</keyword>
<dbReference type="InterPro" id="IPR023405">
    <property type="entry name" value="Topo_IA_core_domain"/>
</dbReference>
<proteinExistence type="inferred from homology"/>
<dbReference type="PROSITE" id="PS52039">
    <property type="entry name" value="TOPO_IA_2"/>
    <property type="match status" value="1"/>
</dbReference>
<dbReference type="EMBL" id="CP022046">
    <property type="protein sequence ID" value="ASE33459.1"/>
    <property type="molecule type" value="Genomic_DNA"/>
</dbReference>
<dbReference type="Gene3D" id="2.70.20.10">
    <property type="entry name" value="Topoisomerase I, domain 3"/>
    <property type="match status" value="1"/>
</dbReference>
<comment type="function">
    <text evidence="8">Releases the supercoiling and torsional tension of DNA, which is introduced during the DNA replication and transcription, by transiently cleaving and rejoining one strand of the DNA duplex. Introduces a single-strand break via transesterification at a target site in duplex DNA. The scissile phosphodiester is attacked by the catalytic tyrosine of the enzyme, resulting in the formation of a DNA-(5'-phosphotyrosyl)-enzyme intermediate and the expulsion of a 3'-OH DNA strand. The free DNA strand then undergoes passage around the unbroken strand, thus removing DNA supercoils. Finally, in the religation step, the DNA 3'-OH attacks the covalent intermediate to expel the active-site tyrosine and restore the DNA phosphodiester backbone.</text>
</comment>
<dbReference type="AlphaFoldDB" id="A0AAI8DFL0"/>
<dbReference type="InterPro" id="IPR013824">
    <property type="entry name" value="Topo_IA_cen_sub1"/>
</dbReference>
<keyword evidence="4 8" id="KW-0460">Magnesium</keyword>
<gene>
    <name evidence="8" type="primary">topB</name>
    <name evidence="11" type="ORF">CEP64_02240</name>
</gene>
<feature type="domain" description="Toprim" evidence="9">
    <location>
        <begin position="2"/>
        <end position="135"/>
    </location>
</feature>
<dbReference type="InterPro" id="IPR006171">
    <property type="entry name" value="TOPRIM_dom"/>
</dbReference>
<feature type="region of interest" description="Interaction with DNA" evidence="8">
    <location>
        <begin position="186"/>
        <end position="191"/>
    </location>
</feature>
<dbReference type="SMART" id="SM00437">
    <property type="entry name" value="TOP1Ac"/>
    <property type="match status" value="1"/>
</dbReference>
<dbReference type="SMART" id="SM00493">
    <property type="entry name" value="TOPRIM"/>
    <property type="match status" value="1"/>
</dbReference>
<organism evidence="11 12">
    <name type="scientific">Mammaliicoccus sciuri</name>
    <name type="common">Staphylococcus sciuri</name>
    <dbReference type="NCBI Taxonomy" id="1296"/>
    <lineage>
        <taxon>Bacteria</taxon>
        <taxon>Bacillati</taxon>
        <taxon>Bacillota</taxon>
        <taxon>Bacilli</taxon>
        <taxon>Bacillales</taxon>
        <taxon>Staphylococcaceae</taxon>
        <taxon>Mammaliicoccus</taxon>
    </lineage>
</organism>